<dbReference type="OrthoDB" id="428577at2759"/>
<evidence type="ECO:0000313" key="3">
    <source>
        <dbReference type="Proteomes" id="UP000022910"/>
    </source>
</evidence>
<dbReference type="Gene3D" id="3.10.20.90">
    <property type="entry name" value="Phosphatidylinositol 3-kinase Catalytic Subunit, Chain A, domain 1"/>
    <property type="match status" value="1"/>
</dbReference>
<dbReference type="InterPro" id="IPR000626">
    <property type="entry name" value="Ubiquitin-like_dom"/>
</dbReference>
<dbReference type="Proteomes" id="UP000022910">
    <property type="component" value="Unassembled WGS sequence"/>
</dbReference>
<accession>A0A015L9V0</accession>
<keyword evidence="3" id="KW-1185">Reference proteome</keyword>
<dbReference type="Pfam" id="PF00240">
    <property type="entry name" value="ubiquitin"/>
    <property type="match status" value="1"/>
</dbReference>
<proteinExistence type="predicted"/>
<dbReference type="SUPFAM" id="SSF56399">
    <property type="entry name" value="ADP-ribosylation"/>
    <property type="match status" value="1"/>
</dbReference>
<protein>
    <submittedName>
        <fullName evidence="2">Ubiquitin</fullName>
    </submittedName>
</protein>
<dbReference type="Gene3D" id="3.90.175.10">
    <property type="entry name" value="Diphtheria Toxin, domain 1"/>
    <property type="match status" value="1"/>
</dbReference>
<dbReference type="PANTHER" id="PTHR36649">
    <property type="entry name" value="UBIQUITIN-LIKE DOMAIN-CONTAINING PROTEIN"/>
    <property type="match status" value="1"/>
</dbReference>
<sequence length="322" mass="37031">MSQLPLVASAISSIINKPVKTYDECKIKGLKVDPSQILDLDTFHKKSFTRIEPKNMVPPKDLTSSDSNKLIQIFVKPLKPLDKDSQSMFVDPSITVLEFKGAICAKFGSDIKMIRLTFNGKQLDDNRTLTSYKIEKYCTIQILSKVFGGNYDFYVIRDDILEPTYDYDFTNLQDNGATFIRGMELYRRPYGWKRIALNVRRYGTDKTWLGSVGTSSHEWPVSYHGTKSEFADSIAREGYQLDRGVRFAYGSGIYSSPQINVAERYATHFDRYNARWKVVFQNRINPARLSMYNSNNYWVIPGDDDIRPYGLCKKKVCDLQSQ</sequence>
<organism evidence="2 3">
    <name type="scientific">Rhizophagus irregularis (strain DAOM 197198w)</name>
    <name type="common">Glomus intraradices</name>
    <dbReference type="NCBI Taxonomy" id="1432141"/>
    <lineage>
        <taxon>Eukaryota</taxon>
        <taxon>Fungi</taxon>
        <taxon>Fungi incertae sedis</taxon>
        <taxon>Mucoromycota</taxon>
        <taxon>Glomeromycotina</taxon>
        <taxon>Glomeromycetes</taxon>
        <taxon>Glomerales</taxon>
        <taxon>Glomeraceae</taxon>
        <taxon>Rhizophagus</taxon>
    </lineage>
</organism>
<dbReference type="HOGENOM" id="CLU_051234_1_0_1"/>
<dbReference type="AlphaFoldDB" id="A0A015L9V0"/>
<dbReference type="EMBL" id="JEMT01016883">
    <property type="protein sequence ID" value="EXX69321.1"/>
    <property type="molecule type" value="Genomic_DNA"/>
</dbReference>
<evidence type="ECO:0000313" key="2">
    <source>
        <dbReference type="EMBL" id="EXX69321.1"/>
    </source>
</evidence>
<comment type="caution">
    <text evidence="2">The sequence shown here is derived from an EMBL/GenBank/DDBJ whole genome shotgun (WGS) entry which is preliminary data.</text>
</comment>
<dbReference type="InterPro" id="IPR029071">
    <property type="entry name" value="Ubiquitin-like_domsf"/>
</dbReference>
<evidence type="ECO:0000259" key="1">
    <source>
        <dbReference type="PROSITE" id="PS50053"/>
    </source>
</evidence>
<dbReference type="PROSITE" id="PS50053">
    <property type="entry name" value="UBIQUITIN_2"/>
    <property type="match status" value="1"/>
</dbReference>
<dbReference type="PANTHER" id="PTHR36649:SF29">
    <property type="entry name" value="PARP CATALYTIC DOMAIN-CONTAINING PROTEIN-RELATED"/>
    <property type="match status" value="1"/>
</dbReference>
<dbReference type="SMART" id="SM00213">
    <property type="entry name" value="UBQ"/>
    <property type="match status" value="1"/>
</dbReference>
<name>A0A015L9V0_RHIIW</name>
<dbReference type="CDD" id="cd17039">
    <property type="entry name" value="Ubl_ubiquitin_like"/>
    <property type="match status" value="1"/>
</dbReference>
<feature type="domain" description="Ubiquitin-like" evidence="1">
    <location>
        <begin position="71"/>
        <end position="149"/>
    </location>
</feature>
<dbReference type="SUPFAM" id="SSF54236">
    <property type="entry name" value="Ubiquitin-like"/>
    <property type="match status" value="1"/>
</dbReference>
<reference evidence="2 3" key="1">
    <citation type="submission" date="2014-02" db="EMBL/GenBank/DDBJ databases">
        <title>Single nucleus genome sequencing reveals high similarity among nuclei of an endomycorrhizal fungus.</title>
        <authorList>
            <person name="Lin K."/>
            <person name="Geurts R."/>
            <person name="Zhang Z."/>
            <person name="Limpens E."/>
            <person name="Saunders D.G."/>
            <person name="Mu D."/>
            <person name="Pang E."/>
            <person name="Cao H."/>
            <person name="Cha H."/>
            <person name="Lin T."/>
            <person name="Zhou Q."/>
            <person name="Shang Y."/>
            <person name="Li Y."/>
            <person name="Ivanov S."/>
            <person name="Sharma T."/>
            <person name="Velzen R.V."/>
            <person name="Ruijter N.D."/>
            <person name="Aanen D.K."/>
            <person name="Win J."/>
            <person name="Kamoun S."/>
            <person name="Bisseling T."/>
            <person name="Huang S."/>
        </authorList>
    </citation>
    <scope>NUCLEOTIDE SEQUENCE [LARGE SCALE GENOMIC DNA]</scope>
    <source>
        <strain evidence="3">DAOM197198w</strain>
    </source>
</reference>
<gene>
    <name evidence="2" type="ORF">RirG_097210</name>
</gene>
<dbReference type="STRING" id="1432141.A0A015L9V0"/>